<evidence type="ECO:0000313" key="2">
    <source>
        <dbReference type="EMBL" id="GAA3549011.1"/>
    </source>
</evidence>
<keyword evidence="3" id="KW-1185">Reference proteome</keyword>
<feature type="region of interest" description="Disordered" evidence="1">
    <location>
        <begin position="1"/>
        <end position="70"/>
    </location>
</feature>
<feature type="compositionally biased region" description="Low complexity" evidence="1">
    <location>
        <begin position="15"/>
        <end position="24"/>
    </location>
</feature>
<organism evidence="2 3">
    <name type="scientific">Amycolatopsis ultiminotia</name>
    <dbReference type="NCBI Taxonomy" id="543629"/>
    <lineage>
        <taxon>Bacteria</taxon>
        <taxon>Bacillati</taxon>
        <taxon>Actinomycetota</taxon>
        <taxon>Actinomycetes</taxon>
        <taxon>Pseudonocardiales</taxon>
        <taxon>Pseudonocardiaceae</taxon>
        <taxon>Amycolatopsis</taxon>
    </lineage>
</organism>
<gene>
    <name evidence="2" type="ORF">GCM10022222_35780</name>
</gene>
<evidence type="ECO:0000256" key="1">
    <source>
        <dbReference type="SAM" id="MobiDB-lite"/>
    </source>
</evidence>
<protein>
    <submittedName>
        <fullName evidence="2">Uncharacterized protein</fullName>
    </submittedName>
</protein>
<dbReference type="EMBL" id="BAAAZN010000007">
    <property type="protein sequence ID" value="GAA3549011.1"/>
    <property type="molecule type" value="Genomic_DNA"/>
</dbReference>
<evidence type="ECO:0000313" key="3">
    <source>
        <dbReference type="Proteomes" id="UP001500689"/>
    </source>
</evidence>
<sequence length="70" mass="7374">MTGEAPEYAERNARARSGSPARAPTGPGKCRPSRPDRHPGTAGEPAGQRRPRPARRPERTGQTGTAARSG</sequence>
<comment type="caution">
    <text evidence="2">The sequence shown here is derived from an EMBL/GenBank/DDBJ whole genome shotgun (WGS) entry which is preliminary data.</text>
</comment>
<dbReference type="Proteomes" id="UP001500689">
    <property type="component" value="Unassembled WGS sequence"/>
</dbReference>
<proteinExistence type="predicted"/>
<name>A0ABP6WCV3_9PSEU</name>
<accession>A0ABP6WCV3</accession>
<reference evidence="3" key="1">
    <citation type="journal article" date="2019" name="Int. J. Syst. Evol. Microbiol.">
        <title>The Global Catalogue of Microorganisms (GCM) 10K type strain sequencing project: providing services to taxonomists for standard genome sequencing and annotation.</title>
        <authorList>
            <consortium name="The Broad Institute Genomics Platform"/>
            <consortium name="The Broad Institute Genome Sequencing Center for Infectious Disease"/>
            <person name="Wu L."/>
            <person name="Ma J."/>
        </authorList>
    </citation>
    <scope>NUCLEOTIDE SEQUENCE [LARGE SCALE GENOMIC DNA]</scope>
    <source>
        <strain evidence="3">JCM 16898</strain>
    </source>
</reference>
<feature type="compositionally biased region" description="Polar residues" evidence="1">
    <location>
        <begin position="60"/>
        <end position="70"/>
    </location>
</feature>